<dbReference type="PANTHER" id="PTHR33969:SF2">
    <property type="entry name" value="SEGREGATION AND CONDENSATION PROTEIN A"/>
    <property type="match status" value="1"/>
</dbReference>
<feature type="non-terminal residue" evidence="1">
    <location>
        <position position="214"/>
    </location>
</feature>
<comment type="caution">
    <text evidence="1">The sequence shown here is derived from an EMBL/GenBank/DDBJ whole genome shotgun (WGS) entry which is preliminary data.</text>
</comment>
<dbReference type="PANTHER" id="PTHR33969">
    <property type="entry name" value="SEGREGATION AND CONDENSATION PROTEIN A"/>
    <property type="match status" value="1"/>
</dbReference>
<sequence length="214" mass="25184">MKELTVEQSYLIKLEKFEGPINLLLELIRKKKIDIYGIKLSSIIIDFINYIKKNKNIILDTLSGFLYTASILLEIKSKSLIPSKSETIDKDEEISEDILKKREAEYKVFIKISNYLIKLYEEENLYYLREAPIEKEFLDVIPDFLNTINIKEINSLASKLLQHKEDRIDLSSIYNESLSITIFEEMERIKKILEDKDDIMFKDIAGNYTKLIDK</sequence>
<reference evidence="1" key="1">
    <citation type="journal article" date="2014" name="Front. Microbiol.">
        <title>High frequency of phylogenetically diverse reductive dehalogenase-homologous genes in deep subseafloor sedimentary metagenomes.</title>
        <authorList>
            <person name="Kawai M."/>
            <person name="Futagami T."/>
            <person name="Toyoda A."/>
            <person name="Takaki Y."/>
            <person name="Nishi S."/>
            <person name="Hori S."/>
            <person name="Arai W."/>
            <person name="Tsubouchi T."/>
            <person name="Morono Y."/>
            <person name="Uchiyama I."/>
            <person name="Ito T."/>
            <person name="Fujiyama A."/>
            <person name="Inagaki F."/>
            <person name="Takami H."/>
        </authorList>
    </citation>
    <scope>NUCLEOTIDE SEQUENCE</scope>
    <source>
        <strain evidence="1">Expedition CK06-06</strain>
    </source>
</reference>
<dbReference type="AlphaFoldDB" id="X1T9T3"/>
<name>X1T9T3_9ZZZZ</name>
<protein>
    <recommendedName>
        <fullName evidence="2">Segregation and condensation protein A</fullName>
    </recommendedName>
</protein>
<organism evidence="1">
    <name type="scientific">marine sediment metagenome</name>
    <dbReference type="NCBI Taxonomy" id="412755"/>
    <lineage>
        <taxon>unclassified sequences</taxon>
        <taxon>metagenomes</taxon>
        <taxon>ecological metagenomes</taxon>
    </lineage>
</organism>
<evidence type="ECO:0000313" key="1">
    <source>
        <dbReference type="EMBL" id="GAI88151.1"/>
    </source>
</evidence>
<proteinExistence type="predicted"/>
<dbReference type="InterPro" id="IPR003768">
    <property type="entry name" value="ScpA"/>
</dbReference>
<evidence type="ECO:0008006" key="2">
    <source>
        <dbReference type="Google" id="ProtNLM"/>
    </source>
</evidence>
<dbReference type="EMBL" id="BARW01022606">
    <property type="protein sequence ID" value="GAI88151.1"/>
    <property type="molecule type" value="Genomic_DNA"/>
</dbReference>
<gene>
    <name evidence="1" type="ORF">S12H4_37679</name>
</gene>
<dbReference type="Pfam" id="PF02616">
    <property type="entry name" value="SMC_ScpA"/>
    <property type="match status" value="1"/>
</dbReference>
<dbReference type="Gene3D" id="6.10.250.2410">
    <property type="match status" value="1"/>
</dbReference>
<accession>X1T9T3</accession>